<keyword evidence="2" id="KW-0812">Transmembrane</keyword>
<keyword evidence="2" id="KW-0472">Membrane</keyword>
<feature type="region of interest" description="Disordered" evidence="1">
    <location>
        <begin position="845"/>
        <end position="882"/>
    </location>
</feature>
<dbReference type="Proteomes" id="UP001140206">
    <property type="component" value="Chromosome 1"/>
</dbReference>
<feature type="transmembrane region" description="Helical" evidence="2">
    <location>
        <begin position="154"/>
        <end position="173"/>
    </location>
</feature>
<gene>
    <name evidence="3" type="ORF">LUZ62_034264</name>
</gene>
<evidence type="ECO:0000313" key="4">
    <source>
        <dbReference type="Proteomes" id="UP001140206"/>
    </source>
</evidence>
<keyword evidence="2" id="KW-1133">Transmembrane helix</keyword>
<proteinExistence type="predicted"/>
<organism evidence="3 4">
    <name type="scientific">Rhynchospora pubera</name>
    <dbReference type="NCBI Taxonomy" id="906938"/>
    <lineage>
        <taxon>Eukaryota</taxon>
        <taxon>Viridiplantae</taxon>
        <taxon>Streptophyta</taxon>
        <taxon>Embryophyta</taxon>
        <taxon>Tracheophyta</taxon>
        <taxon>Spermatophyta</taxon>
        <taxon>Magnoliopsida</taxon>
        <taxon>Liliopsida</taxon>
        <taxon>Poales</taxon>
        <taxon>Cyperaceae</taxon>
        <taxon>Cyperoideae</taxon>
        <taxon>Rhynchosporeae</taxon>
        <taxon>Rhynchospora</taxon>
    </lineage>
</organism>
<reference evidence="3" key="1">
    <citation type="submission" date="2022-08" db="EMBL/GenBank/DDBJ databases">
        <authorList>
            <person name="Marques A."/>
        </authorList>
    </citation>
    <scope>NUCLEOTIDE SEQUENCE</scope>
    <source>
        <strain evidence="3">RhyPub2mFocal</strain>
        <tissue evidence="3">Leaves</tissue>
    </source>
</reference>
<evidence type="ECO:0000256" key="1">
    <source>
        <dbReference type="SAM" id="MobiDB-lite"/>
    </source>
</evidence>
<dbReference type="AlphaFoldDB" id="A0AAV8HV28"/>
<feature type="compositionally biased region" description="Basic and acidic residues" evidence="1">
    <location>
        <begin position="356"/>
        <end position="367"/>
    </location>
</feature>
<sequence>MPTLHCLVYEKKRVKKNKKKEKEKKVHRSLRVIPTCACVCVYGLSPSPFLVSSSRPLLYSIRVPLAAGRQAGSSWSVDAVSVVNKSGIWIDRCTLNVLEARVKRREIGMCILCVVQRWSRRVAGLLPFLVIPLMLLWALSHFLPPAYRFEATSPRIACAAVLLLTLLWYEYLLPRLSAWRARRSARLRELRRDQALHLQKLRKTATRRCRNCLTPYRDQNPGAAGRFMCSTCGHVSKRPVLDLPGHSPHFPHNSSRWLCTHFLSADSTHWFDDSPTSPSPSQHHHSHSHSHSNSFSVGCKLGKIVSFCTLLLRCLSNRLFGFASSPHNASPDSDLLKRSKRPHNAAAAASSNLQENRTEKARRKAEEKRLARLEKELLEEEERKQREEMARLVQERIKLRDEKLEAEERSKGATPVGDRDAKKDADKKRQDRERRRDKDRGSSVSNSDCEEIDKRSTIREIDRKKDSDKKVDTIGACHGTATNKIVQQSTRQKYFSTVAGNFKGFSGASFFGGSNPSSSPSAPSVAKVSKTSAGFGNQSYAVKKEGQIGVGTLHKVLPNGDDKSAEAKINRLVNLEKQPPPPAPKKAWHQLFKRNPVTPTPDQTTTAPNYQNGHFETYFAPPNHYFNAPPIFNRPAVPFPMYSPPNTGLFPPVKDPVPPPPVIEEQEQFEDPSFDPDAIALLGPVSESLDDLPLDLGTGFISSEAGKISKPSPIQSPLSRTRVSDDAHKPFSSVVQDSGSNETGSWQLWGAPLTQNALGSVGGSKSGFVPKEETGTGAGVIGDVHSPRHLGGIRPALAVPVPVPVQPVHVPMSVTAPMMNGENLFLPHSMMGRFGAAVSDTVNHSELSPTHRWSNRDQWKMNGPNEAAKSTPASPRAGSLFSTDPAVQSVWLFNQKDTPPT</sequence>
<feature type="region of interest" description="Disordered" evidence="1">
    <location>
        <begin position="273"/>
        <end position="292"/>
    </location>
</feature>
<feature type="transmembrane region" description="Helical" evidence="2">
    <location>
        <begin position="122"/>
        <end position="142"/>
    </location>
</feature>
<feature type="region of interest" description="Disordered" evidence="1">
    <location>
        <begin position="326"/>
        <end position="367"/>
    </location>
</feature>
<keyword evidence="4" id="KW-1185">Reference proteome</keyword>
<protein>
    <submittedName>
        <fullName evidence="3">Stress response NST1-like protein</fullName>
    </submittedName>
</protein>
<evidence type="ECO:0000256" key="2">
    <source>
        <dbReference type="SAM" id="Phobius"/>
    </source>
</evidence>
<accession>A0AAV8HV28</accession>
<feature type="compositionally biased region" description="Basic and acidic residues" evidence="1">
    <location>
        <begin position="404"/>
        <end position="441"/>
    </location>
</feature>
<name>A0AAV8HV28_9POAL</name>
<comment type="caution">
    <text evidence="3">The sequence shown here is derived from an EMBL/GenBank/DDBJ whole genome shotgun (WGS) entry which is preliminary data.</text>
</comment>
<feature type="region of interest" description="Disordered" evidence="1">
    <location>
        <begin position="404"/>
        <end position="453"/>
    </location>
</feature>
<evidence type="ECO:0000313" key="3">
    <source>
        <dbReference type="EMBL" id="KAJ4821698.1"/>
    </source>
</evidence>
<dbReference type="EMBL" id="JAMFTS010000001">
    <property type="protein sequence ID" value="KAJ4821698.1"/>
    <property type="molecule type" value="Genomic_DNA"/>
</dbReference>